<dbReference type="OrthoDB" id="2288451at2759"/>
<accession>A0A8H7QVR7</accession>
<comment type="caution">
    <text evidence="4">The sequence shown here is derived from an EMBL/GenBank/DDBJ whole genome shotgun (WGS) entry which is preliminary data.</text>
</comment>
<evidence type="ECO:0000313" key="4">
    <source>
        <dbReference type="EMBL" id="KAG2199242.1"/>
    </source>
</evidence>
<dbReference type="EMBL" id="JAEPRD010000099">
    <property type="protein sequence ID" value="KAG2199242.1"/>
    <property type="molecule type" value="Genomic_DNA"/>
</dbReference>
<feature type="region of interest" description="Disordered" evidence="1">
    <location>
        <begin position="102"/>
        <end position="130"/>
    </location>
</feature>
<feature type="region of interest" description="Disordered" evidence="1">
    <location>
        <begin position="20"/>
        <end position="41"/>
    </location>
</feature>
<feature type="chain" id="PRO_5034889731" evidence="3">
    <location>
        <begin position="18"/>
        <end position="130"/>
    </location>
</feature>
<evidence type="ECO:0000256" key="3">
    <source>
        <dbReference type="SAM" id="SignalP"/>
    </source>
</evidence>
<feature type="compositionally biased region" description="Low complexity" evidence="1">
    <location>
        <begin position="118"/>
        <end position="130"/>
    </location>
</feature>
<evidence type="ECO:0000256" key="1">
    <source>
        <dbReference type="SAM" id="MobiDB-lite"/>
    </source>
</evidence>
<feature type="transmembrane region" description="Helical" evidence="2">
    <location>
        <begin position="51"/>
        <end position="70"/>
    </location>
</feature>
<evidence type="ECO:0000256" key="2">
    <source>
        <dbReference type="SAM" id="Phobius"/>
    </source>
</evidence>
<gene>
    <name evidence="4" type="ORF">INT47_010617</name>
</gene>
<name>A0A8H7QVR7_9FUNG</name>
<sequence>MISYLSILLLFLSLVSGQQTNPPPTTPDGFKTDDNNSGPAEESWLKKNDRYVFVIVVSILFLAIIIWYVTRSIRGMRQRLAQENQNHMMMIGGSSNFSETVPVDNNGFHKMPDYPVSQQQQQQQQHTHRY</sequence>
<keyword evidence="5" id="KW-1185">Reference proteome</keyword>
<organism evidence="4 5">
    <name type="scientific">Mucor saturninus</name>
    <dbReference type="NCBI Taxonomy" id="64648"/>
    <lineage>
        <taxon>Eukaryota</taxon>
        <taxon>Fungi</taxon>
        <taxon>Fungi incertae sedis</taxon>
        <taxon>Mucoromycota</taxon>
        <taxon>Mucoromycotina</taxon>
        <taxon>Mucoromycetes</taxon>
        <taxon>Mucorales</taxon>
        <taxon>Mucorineae</taxon>
        <taxon>Mucoraceae</taxon>
        <taxon>Mucor</taxon>
    </lineage>
</organism>
<reference evidence="4" key="1">
    <citation type="submission" date="2020-12" db="EMBL/GenBank/DDBJ databases">
        <title>Metabolic potential, ecology and presence of endohyphal bacteria is reflected in genomic diversity of Mucoromycotina.</title>
        <authorList>
            <person name="Muszewska A."/>
            <person name="Okrasinska A."/>
            <person name="Steczkiewicz K."/>
            <person name="Drgas O."/>
            <person name="Orlowska M."/>
            <person name="Perlinska-Lenart U."/>
            <person name="Aleksandrzak-Piekarczyk T."/>
            <person name="Szatraj K."/>
            <person name="Zielenkiewicz U."/>
            <person name="Pilsyk S."/>
            <person name="Malc E."/>
            <person name="Mieczkowski P."/>
            <person name="Kruszewska J.S."/>
            <person name="Biernat P."/>
            <person name="Pawlowska J."/>
        </authorList>
    </citation>
    <scope>NUCLEOTIDE SEQUENCE</scope>
    <source>
        <strain evidence="4">WA0000017839</strain>
    </source>
</reference>
<dbReference type="Proteomes" id="UP000603453">
    <property type="component" value="Unassembled WGS sequence"/>
</dbReference>
<keyword evidence="2" id="KW-0472">Membrane</keyword>
<keyword evidence="2" id="KW-1133">Transmembrane helix</keyword>
<keyword evidence="3" id="KW-0732">Signal</keyword>
<feature type="signal peptide" evidence="3">
    <location>
        <begin position="1"/>
        <end position="17"/>
    </location>
</feature>
<dbReference type="AlphaFoldDB" id="A0A8H7QVR7"/>
<keyword evidence="2" id="KW-0812">Transmembrane</keyword>
<protein>
    <submittedName>
        <fullName evidence="4">Uncharacterized protein</fullName>
    </submittedName>
</protein>
<proteinExistence type="predicted"/>
<evidence type="ECO:0000313" key="5">
    <source>
        <dbReference type="Proteomes" id="UP000603453"/>
    </source>
</evidence>